<dbReference type="InterPro" id="IPR025324">
    <property type="entry name" value="DUF4230"/>
</dbReference>
<reference evidence="1 2" key="1">
    <citation type="submission" date="2019-11" db="EMBL/GenBank/DDBJ databases">
        <title>Whole genome shotgun sequencing (WGS) data from Adlercreutzia equolifaciens ResAG-91, Eggerthella lenta MRI-F36, MRI-F37, MRI-F40, ResAG-49, ResAG-88, ResAG-121, ResAG-145, and Gordonibacter sp. ResAG-5, ResAG-26, ResAG-43, ResAG-50, ResAG-59.</title>
        <authorList>
            <person name="Stoll D.A."/>
            <person name="Danylec N."/>
            <person name="Franz C.M.A.P."/>
            <person name="Huch M."/>
        </authorList>
    </citation>
    <scope>NUCLEOTIDE SEQUENCE [LARGE SCALE GENOMIC DNA]</scope>
    <source>
        <strain evidence="1 2">ResAG-91</strain>
    </source>
</reference>
<dbReference type="PROSITE" id="PS51257">
    <property type="entry name" value="PROKAR_LIPOPROTEIN"/>
    <property type="match status" value="1"/>
</dbReference>
<comment type="caution">
    <text evidence="1">The sequence shown here is derived from an EMBL/GenBank/DDBJ whole genome shotgun (WGS) entry which is preliminary data.</text>
</comment>
<evidence type="ECO:0000313" key="1">
    <source>
        <dbReference type="EMBL" id="MVN59607.1"/>
    </source>
</evidence>
<evidence type="ECO:0000313" key="2">
    <source>
        <dbReference type="Proteomes" id="UP000488839"/>
    </source>
</evidence>
<protein>
    <submittedName>
        <fullName evidence="1">DUF4230 domain-containing protein</fullName>
    </submittedName>
</protein>
<sequence length="193" mass="21119">MRQSKQLFVAVVALFIVLGLSGCDKQEQPDFSGYKKIADLATIDCTFHNVAEIYNDGTDIIFGINVGYKKAWFEYDGSVELGVDVSQVRIEGPDASNVVTVFVPEAQVLGIPQIDETSFSDVYADTGLLTKIETMDQSLALQTAQSEMVSAVENSPELLERARKRAETLLAQYVTTVGSAIGQEYEVRFSGSE</sequence>
<keyword evidence="2" id="KW-1185">Reference proteome</keyword>
<dbReference type="Proteomes" id="UP000488839">
    <property type="component" value="Unassembled WGS sequence"/>
</dbReference>
<name>A0A7K1T7K0_9ACTN</name>
<dbReference type="EMBL" id="WPOO01000022">
    <property type="protein sequence ID" value="MVN59607.1"/>
    <property type="molecule type" value="Genomic_DNA"/>
</dbReference>
<organism evidence="1 2">
    <name type="scientific">Adlercreutzia rubneri</name>
    <dbReference type="NCBI Taxonomy" id="2916441"/>
    <lineage>
        <taxon>Bacteria</taxon>
        <taxon>Bacillati</taxon>
        <taxon>Actinomycetota</taxon>
        <taxon>Coriobacteriia</taxon>
        <taxon>Eggerthellales</taxon>
        <taxon>Eggerthellaceae</taxon>
        <taxon>Adlercreutzia</taxon>
    </lineage>
</organism>
<gene>
    <name evidence="1" type="ORF">GO707_10280</name>
</gene>
<dbReference type="AlphaFoldDB" id="A0A7K1T7K0"/>
<proteinExistence type="predicted"/>
<accession>A0A7K1T7K0</accession>
<dbReference type="RefSeq" id="WP_114540366.1">
    <property type="nucleotide sequence ID" value="NZ_WPOO01000022.1"/>
</dbReference>
<dbReference type="Pfam" id="PF14014">
    <property type="entry name" value="DUF4230"/>
    <property type="match status" value="1"/>
</dbReference>